<dbReference type="InterPro" id="IPR002347">
    <property type="entry name" value="SDR_fam"/>
</dbReference>
<name>A0ABX2N182_9SPHN</name>
<accession>A0ABX2N182</accession>
<evidence type="ECO:0000256" key="2">
    <source>
        <dbReference type="RuleBase" id="RU000363"/>
    </source>
</evidence>
<dbReference type="PANTHER" id="PTHR43157:SF31">
    <property type="entry name" value="PHOSPHATIDYLINOSITOL-GLYCAN BIOSYNTHESIS CLASS F PROTEIN"/>
    <property type="match status" value="1"/>
</dbReference>
<keyword evidence="1" id="KW-0560">Oxidoreductase</keyword>
<protein>
    <submittedName>
        <fullName evidence="3">SDR family NAD(P)-dependent oxidoreductase</fullName>
    </submittedName>
</protein>
<gene>
    <name evidence="3" type="ORF">HUO14_05950</name>
</gene>
<reference evidence="3 4" key="1">
    <citation type="submission" date="2020-06" db="EMBL/GenBank/DDBJ databases">
        <authorList>
            <person name="Kim S.-J."/>
            <person name="Park S.-J."/>
        </authorList>
    </citation>
    <scope>NUCLEOTIDE SEQUENCE [LARGE SCALE GENOMIC DNA]</scope>
    <source>
        <strain evidence="3 4">SW-151</strain>
    </source>
</reference>
<dbReference type="PROSITE" id="PS00061">
    <property type="entry name" value="ADH_SHORT"/>
    <property type="match status" value="1"/>
</dbReference>
<evidence type="ECO:0000256" key="1">
    <source>
        <dbReference type="ARBA" id="ARBA00023002"/>
    </source>
</evidence>
<organism evidence="3 4">
    <name type="scientific">Parasphingorhabdus flavimaris</name>
    <dbReference type="NCBI Taxonomy" id="266812"/>
    <lineage>
        <taxon>Bacteria</taxon>
        <taxon>Pseudomonadati</taxon>
        <taxon>Pseudomonadota</taxon>
        <taxon>Alphaproteobacteria</taxon>
        <taxon>Sphingomonadales</taxon>
        <taxon>Sphingomonadaceae</taxon>
        <taxon>Parasphingorhabdus</taxon>
    </lineage>
</organism>
<dbReference type="PRINTS" id="PR00081">
    <property type="entry name" value="GDHRDH"/>
</dbReference>
<dbReference type="Proteomes" id="UP000652427">
    <property type="component" value="Unassembled WGS sequence"/>
</dbReference>
<proteinExistence type="inferred from homology"/>
<dbReference type="Gene3D" id="3.40.50.720">
    <property type="entry name" value="NAD(P)-binding Rossmann-like Domain"/>
    <property type="match status" value="1"/>
</dbReference>
<dbReference type="InterPro" id="IPR020904">
    <property type="entry name" value="Sc_DH/Rdtase_CS"/>
</dbReference>
<dbReference type="SUPFAM" id="SSF51735">
    <property type="entry name" value="NAD(P)-binding Rossmann-fold domains"/>
    <property type="match status" value="1"/>
</dbReference>
<comment type="similarity">
    <text evidence="2">Belongs to the short-chain dehydrogenases/reductases (SDR) family.</text>
</comment>
<evidence type="ECO:0000313" key="3">
    <source>
        <dbReference type="EMBL" id="NVD27445.1"/>
    </source>
</evidence>
<dbReference type="Pfam" id="PF00106">
    <property type="entry name" value="adh_short"/>
    <property type="match status" value="1"/>
</dbReference>
<dbReference type="PRINTS" id="PR00080">
    <property type="entry name" value="SDRFAMILY"/>
</dbReference>
<sequence>MTKTILITGSTDGIGLETARALSAAGHNILLHGRSEHKLAAAKAELDAMPDHGAVGTYVADLSDMAAVETLSEAVAARHKRIDVLINNAGVFAVADTRTAAGLDVRFAVNTIAPYLLTRRLMPLLDQSARVVNLSSAAQSPVELDALTGETNLSDGAAYAQSKLALTIWSRSLAQELGPNGPVIVAVNPGSLLNTKMVRDAYGPSGNDVGIGVDILVRAALSEEFADASGLYFDNDSGQFARPHADALDPEKCEQLMQSIDAILQNLSNGTKIS</sequence>
<keyword evidence="4" id="KW-1185">Reference proteome</keyword>
<dbReference type="PANTHER" id="PTHR43157">
    <property type="entry name" value="PHOSPHATIDYLINOSITOL-GLYCAN BIOSYNTHESIS CLASS F PROTEIN-RELATED"/>
    <property type="match status" value="1"/>
</dbReference>
<comment type="caution">
    <text evidence="3">The sequence shown here is derived from an EMBL/GenBank/DDBJ whole genome shotgun (WGS) entry which is preliminary data.</text>
</comment>
<dbReference type="EMBL" id="JABWMH010000002">
    <property type="protein sequence ID" value="NVD27445.1"/>
    <property type="molecule type" value="Genomic_DNA"/>
</dbReference>
<evidence type="ECO:0000313" key="4">
    <source>
        <dbReference type="Proteomes" id="UP000652427"/>
    </source>
</evidence>
<dbReference type="RefSeq" id="WP_176278972.1">
    <property type="nucleotide sequence ID" value="NZ_JABWMH010000002.1"/>
</dbReference>
<dbReference type="InterPro" id="IPR036291">
    <property type="entry name" value="NAD(P)-bd_dom_sf"/>
</dbReference>